<evidence type="ECO:0000256" key="6">
    <source>
        <dbReference type="RuleBase" id="RU000488"/>
    </source>
</evidence>
<name>A0A430QTA0_SCHBO</name>
<evidence type="ECO:0000256" key="5">
    <source>
        <dbReference type="PROSITE-ProRule" id="PRU00282"/>
    </source>
</evidence>
<evidence type="ECO:0000256" key="1">
    <source>
        <dbReference type="ARBA" id="ARBA00004141"/>
    </source>
</evidence>
<keyword evidence="3 5" id="KW-0812">Transmembrane</keyword>
<evidence type="ECO:0000313" key="8">
    <source>
        <dbReference type="Proteomes" id="UP000290809"/>
    </source>
</evidence>
<protein>
    <submittedName>
        <fullName evidence="7">Uncharacterized protein</fullName>
    </submittedName>
</protein>
<evidence type="ECO:0000256" key="2">
    <source>
        <dbReference type="ARBA" id="ARBA00006375"/>
    </source>
</evidence>
<evidence type="ECO:0000256" key="4">
    <source>
        <dbReference type="ARBA" id="ARBA00023136"/>
    </source>
</evidence>
<dbReference type="GO" id="GO:0016020">
    <property type="term" value="C:membrane"/>
    <property type="evidence" value="ECO:0007669"/>
    <property type="project" value="UniProtKB-SubCell"/>
</dbReference>
<dbReference type="PROSITE" id="PS50920">
    <property type="entry name" value="SOLCAR"/>
    <property type="match status" value="1"/>
</dbReference>
<reference evidence="7 8" key="1">
    <citation type="journal article" date="2019" name="PLoS Pathog.">
        <title>Genome sequence of the bovine parasite Schistosoma bovis Tanzania.</title>
        <authorList>
            <person name="Oey H."/>
            <person name="Zakrzewski M."/>
            <person name="Gobert G."/>
            <person name="Gravermann K."/>
            <person name="Stoye J."/>
            <person name="Jones M."/>
            <person name="Mcmanus D."/>
            <person name="Krause L."/>
        </authorList>
    </citation>
    <scope>NUCLEOTIDE SEQUENCE [LARGE SCALE GENOMIC DNA]</scope>
    <source>
        <strain evidence="7 8">TAN1997</strain>
    </source>
</reference>
<sequence>MEGASAFFKGLRPTLLKSFVSISCRFTVYEQICRFLLYQKHS</sequence>
<keyword evidence="8" id="KW-1185">Reference proteome</keyword>
<dbReference type="InterPro" id="IPR023395">
    <property type="entry name" value="MCP_dom_sf"/>
</dbReference>
<evidence type="ECO:0000256" key="3">
    <source>
        <dbReference type="ARBA" id="ARBA00022692"/>
    </source>
</evidence>
<organism evidence="7 8">
    <name type="scientific">Schistosoma bovis</name>
    <name type="common">Blood fluke</name>
    <dbReference type="NCBI Taxonomy" id="6184"/>
    <lineage>
        <taxon>Eukaryota</taxon>
        <taxon>Metazoa</taxon>
        <taxon>Spiralia</taxon>
        <taxon>Lophotrochozoa</taxon>
        <taxon>Platyhelminthes</taxon>
        <taxon>Trematoda</taxon>
        <taxon>Digenea</taxon>
        <taxon>Strigeidida</taxon>
        <taxon>Schistosomatoidea</taxon>
        <taxon>Schistosomatidae</taxon>
        <taxon>Schistosoma</taxon>
    </lineage>
</organism>
<dbReference type="STRING" id="6184.A0A430QTA0"/>
<feature type="repeat" description="Solcar" evidence="5">
    <location>
        <begin position="1"/>
        <end position="35"/>
    </location>
</feature>
<comment type="similarity">
    <text evidence="2 6">Belongs to the mitochondrial carrier (TC 2.A.29) family.</text>
</comment>
<dbReference type="AlphaFoldDB" id="A0A430QTA0"/>
<dbReference type="Gene3D" id="1.50.40.10">
    <property type="entry name" value="Mitochondrial carrier domain"/>
    <property type="match status" value="1"/>
</dbReference>
<keyword evidence="4 5" id="KW-0472">Membrane</keyword>
<dbReference type="Pfam" id="PF00153">
    <property type="entry name" value="Mito_carr"/>
    <property type="match status" value="1"/>
</dbReference>
<comment type="caution">
    <text evidence="7">The sequence shown here is derived from an EMBL/GenBank/DDBJ whole genome shotgun (WGS) entry which is preliminary data.</text>
</comment>
<evidence type="ECO:0000313" key="7">
    <source>
        <dbReference type="EMBL" id="RTG90940.1"/>
    </source>
</evidence>
<comment type="subcellular location">
    <subcellularLocation>
        <location evidence="1">Membrane</location>
        <topology evidence="1">Multi-pass membrane protein</topology>
    </subcellularLocation>
</comment>
<dbReference type="Proteomes" id="UP000290809">
    <property type="component" value="Unassembled WGS sequence"/>
</dbReference>
<dbReference type="InterPro" id="IPR018108">
    <property type="entry name" value="MCP_transmembrane"/>
</dbReference>
<proteinExistence type="inferred from homology"/>
<accession>A0A430QTA0</accession>
<dbReference type="SUPFAM" id="SSF103506">
    <property type="entry name" value="Mitochondrial carrier"/>
    <property type="match status" value="1"/>
</dbReference>
<dbReference type="EMBL" id="QMKO01000921">
    <property type="protein sequence ID" value="RTG90940.1"/>
    <property type="molecule type" value="Genomic_DNA"/>
</dbReference>
<keyword evidence="6" id="KW-0813">Transport</keyword>
<gene>
    <name evidence="7" type="ORF">DC041_0002743</name>
</gene>